<evidence type="ECO:0000256" key="1">
    <source>
        <dbReference type="SAM" id="MobiDB-lite"/>
    </source>
</evidence>
<proteinExistence type="predicted"/>
<dbReference type="EMBL" id="CP109546">
    <property type="protein sequence ID" value="WTZ09213.1"/>
    <property type="molecule type" value="Genomic_DNA"/>
</dbReference>
<name>A0AAU3HVX0_9ACTN</name>
<keyword evidence="2" id="KW-0472">Membrane</keyword>
<protein>
    <submittedName>
        <fullName evidence="4">Peptidoglycan-binding protein</fullName>
    </submittedName>
</protein>
<feature type="region of interest" description="Disordered" evidence="1">
    <location>
        <begin position="244"/>
        <end position="266"/>
    </location>
</feature>
<feature type="region of interest" description="Disordered" evidence="1">
    <location>
        <begin position="442"/>
        <end position="466"/>
    </location>
</feature>
<feature type="compositionally biased region" description="Basic and acidic residues" evidence="1">
    <location>
        <begin position="296"/>
        <end position="307"/>
    </location>
</feature>
<sequence>MTEPTGHVCPECAAHRAQDGTPSCACTRRASDALRDERSAEAAAAEDFNPLRIRPYVELGPEYSGHIGGGWEPTEGAGAPGPAGQAAGPWQAAPTAGEPWAAAQAGTWTPEGTSAPVSAHGAPPGGGGWAADATPVNGDDPRFHGGAPAGGVEPTGSVTGAQPVGGMPMPAAGGEDPAASTMQLAAIPADATMRLAPVPADAAPRSAPLPPEVTTPSAPMPADATMRLKALPSEARATDVRLFHENARASGPGQEASPAGRARRRRRSGVLAVTGVVVTVVAAAGVASGLLSYDPPARDEAQPKDVRASAPDVLSDTASAVPSASASSTESASASASASPSTSPSPSASESDTSASPSSSATASPTSARPSPTATATGSVASTGGGGPNEVAGPTLRRGDSGSEVTELQLRLSQLRMYMRKADGQFDRHLEDAVRWYQWARGISGDDPGVYGPATRASLEAETSQP</sequence>
<organism evidence="4">
    <name type="scientific">Streptomyces sp. NBC_01393</name>
    <dbReference type="NCBI Taxonomy" id="2903851"/>
    <lineage>
        <taxon>Bacteria</taxon>
        <taxon>Bacillati</taxon>
        <taxon>Actinomycetota</taxon>
        <taxon>Actinomycetes</taxon>
        <taxon>Kitasatosporales</taxon>
        <taxon>Streptomycetaceae</taxon>
        <taxon>Streptomyces</taxon>
    </lineage>
</organism>
<evidence type="ECO:0000259" key="3">
    <source>
        <dbReference type="Pfam" id="PF01471"/>
    </source>
</evidence>
<dbReference type="InterPro" id="IPR036366">
    <property type="entry name" value="PGBDSf"/>
</dbReference>
<feature type="domain" description="Peptidoglycan binding-like" evidence="3">
    <location>
        <begin position="401"/>
        <end position="459"/>
    </location>
</feature>
<keyword evidence="2" id="KW-0812">Transmembrane</keyword>
<dbReference type="AlphaFoldDB" id="A0AAU3HVX0"/>
<feature type="transmembrane region" description="Helical" evidence="2">
    <location>
        <begin position="270"/>
        <end position="293"/>
    </location>
</feature>
<dbReference type="InterPro" id="IPR002477">
    <property type="entry name" value="Peptidoglycan-bd-like"/>
</dbReference>
<accession>A0AAU3HVX0</accession>
<dbReference type="InterPro" id="IPR036365">
    <property type="entry name" value="PGBD-like_sf"/>
</dbReference>
<dbReference type="Pfam" id="PF01471">
    <property type="entry name" value="PG_binding_1"/>
    <property type="match status" value="1"/>
</dbReference>
<feature type="compositionally biased region" description="Low complexity" evidence="1">
    <location>
        <begin position="315"/>
        <end position="382"/>
    </location>
</feature>
<feature type="region of interest" description="Disordered" evidence="1">
    <location>
        <begin position="291"/>
        <end position="406"/>
    </location>
</feature>
<dbReference type="Gene3D" id="1.10.101.10">
    <property type="entry name" value="PGBD-like superfamily/PGBD"/>
    <property type="match status" value="1"/>
</dbReference>
<reference evidence="4" key="1">
    <citation type="submission" date="2022-10" db="EMBL/GenBank/DDBJ databases">
        <title>The complete genomes of actinobacterial strains from the NBC collection.</title>
        <authorList>
            <person name="Joergensen T.S."/>
            <person name="Alvarez Arevalo M."/>
            <person name="Sterndorff E.B."/>
            <person name="Faurdal D."/>
            <person name="Vuksanovic O."/>
            <person name="Mourched A.-S."/>
            <person name="Charusanti P."/>
            <person name="Shaw S."/>
            <person name="Blin K."/>
            <person name="Weber T."/>
        </authorList>
    </citation>
    <scope>NUCLEOTIDE SEQUENCE</scope>
    <source>
        <strain evidence="4">NBC_01393</strain>
    </source>
</reference>
<gene>
    <name evidence="4" type="ORF">OG699_15130</name>
</gene>
<evidence type="ECO:0000256" key="2">
    <source>
        <dbReference type="SAM" id="Phobius"/>
    </source>
</evidence>
<dbReference type="SUPFAM" id="SSF47090">
    <property type="entry name" value="PGBD-like"/>
    <property type="match status" value="1"/>
</dbReference>
<feature type="region of interest" description="Disordered" evidence="1">
    <location>
        <begin position="67"/>
        <end position="153"/>
    </location>
</feature>
<keyword evidence="2" id="KW-1133">Transmembrane helix</keyword>
<feature type="compositionally biased region" description="Low complexity" evidence="1">
    <location>
        <begin position="72"/>
        <end position="107"/>
    </location>
</feature>
<evidence type="ECO:0000313" key="4">
    <source>
        <dbReference type="EMBL" id="WTZ09213.1"/>
    </source>
</evidence>